<dbReference type="InterPro" id="IPR027417">
    <property type="entry name" value="P-loop_NTPase"/>
</dbReference>
<proteinExistence type="predicted"/>
<feature type="domain" description="Helicase ATP-binding" evidence="2">
    <location>
        <begin position="298"/>
        <end position="502"/>
    </location>
</feature>
<dbReference type="PROSITE" id="PS51192">
    <property type="entry name" value="HELICASE_ATP_BIND_1"/>
    <property type="match status" value="1"/>
</dbReference>
<dbReference type="InterPro" id="IPR040980">
    <property type="entry name" value="SWI2_SNF2"/>
</dbReference>
<evidence type="ECO:0000256" key="1">
    <source>
        <dbReference type="SAM" id="Coils"/>
    </source>
</evidence>
<organism evidence="3 4">
    <name type="scientific">Oceanidesulfovibrio marinus</name>
    <dbReference type="NCBI Taxonomy" id="370038"/>
    <lineage>
        <taxon>Bacteria</taxon>
        <taxon>Pseudomonadati</taxon>
        <taxon>Thermodesulfobacteriota</taxon>
        <taxon>Desulfovibrionia</taxon>
        <taxon>Desulfovibrionales</taxon>
        <taxon>Desulfovibrionaceae</taxon>
        <taxon>Oceanidesulfovibrio</taxon>
    </lineage>
</organism>
<dbReference type="InterPro" id="IPR055180">
    <property type="entry name" value="HsdR_RecA-like_helicase_dom_2"/>
</dbReference>
<accession>A0A6P1ZBI7</accession>
<gene>
    <name evidence="3" type="ORF">DQK91_20980</name>
</gene>
<dbReference type="EMBL" id="QMIF01000023">
    <property type="protein sequence ID" value="TVM30462.1"/>
    <property type="molecule type" value="Genomic_DNA"/>
</dbReference>
<dbReference type="GO" id="GO:0009307">
    <property type="term" value="P:DNA restriction-modification system"/>
    <property type="evidence" value="ECO:0007669"/>
    <property type="project" value="UniProtKB-KW"/>
</dbReference>
<dbReference type="Pfam" id="PF18766">
    <property type="entry name" value="SWI2_SNF2"/>
    <property type="match status" value="1"/>
</dbReference>
<sequence>MADPREIQFQLDIIEALTARGWVAGTAEGYDREHALYPEDLVAFMREATPDEWDKFCRMYPQDSERRFVQSVARELEKHGALTVLRKGFKDRGAKIQPCRFMPDHGLNEETVRQYRCNRLRIVPEVTYSPHGAPGRLDLVLFVNGIPVATMELKSEFKQSIQNAIRQYKKDRPPKDPKTRMPEPLLTFKRGALVHFAVSQHEVYMCTRLAGEKSFFLPFNKGTEDGAAGNPANPGGYDTAYLWEEVLAPDNMLRILGRFLHLQKEEKENIEGRKYTKETLIFPRFHQWDAVNKLIDAAREEGPGNRYLIQHSAGSGKSNSIAWTAHQLASLYNARDEKVFDSVIVITDRTVLDDQLQETIYQFEHAEGMIARISREIGDGTKSEQLAKALETTARIIIVTIQTFPFVLDMLRERTSLQSRHYAVIADEAHSSQTGLTARKLREVLNVEQVDEDEELTAEDMLDFALEARKPSPNISYFAFTATPKPKTLELFGRLPEPELPPSDTNIPEAFHVYSMRQAIEEGFILDVLKNYTTYKMACRLALMDGAEDQEVEKRKGAASIAKWVRLHDYNISQKVAVIVEHFRTRVAPLLGGHAKAMAVTDSRKAAVRYKLAFDKYIREHPECEGIQAMVAFSGEVNDQDSGPEPFNETNMNPGLMGRDLRTAFDTDEYQVMIVANKFQTGFDQPKLCAMYVDKRLKGVDAVQTLSRLNRTHPGKDKTFVLDFVNDPDEILEAFRPFYKTAALEDVSDPNLAYDLKDALDEQRIYDMAEVEAFVRVFFDKTASQAALLELCRPAVERYKARRKEVMDVLHDAEEATRIAKANNDPIAQKNAERSVKEAREAKDALEHFKKDLRSFIRFYEFSSQIIDYGDREMESLAIYGRHLLPLLRDEQLDEEIDLSDVEMTHYRLSKQQEISIRLGEGDEDDKLKPTGALGSRFAKEQETESLSEIVERMNELFNGEFTEDDALNYARTIADKLRENTRVMEQLQRNTPEQAMLGDFPNAVDNAVIESMETHSSLAKQYLSDERVKNGFARLLMDLLLKSGLESQSSQTS</sequence>
<evidence type="ECO:0000313" key="3">
    <source>
        <dbReference type="EMBL" id="TVM30462.1"/>
    </source>
</evidence>
<protein>
    <submittedName>
        <fullName evidence="3">Type I restriction endonuclease subunit R</fullName>
    </submittedName>
</protein>
<dbReference type="AlphaFoldDB" id="A0A6P1ZBI7"/>
<evidence type="ECO:0000259" key="2">
    <source>
        <dbReference type="PROSITE" id="PS51192"/>
    </source>
</evidence>
<dbReference type="GO" id="GO:0003677">
    <property type="term" value="F:DNA binding"/>
    <property type="evidence" value="ECO:0007669"/>
    <property type="project" value="UniProtKB-KW"/>
</dbReference>
<keyword evidence="3" id="KW-0540">Nuclease</keyword>
<feature type="coiled-coil region" evidence="1">
    <location>
        <begin position="796"/>
        <end position="852"/>
    </location>
</feature>
<keyword evidence="1" id="KW-0175">Coiled coil</keyword>
<dbReference type="Pfam" id="PF22679">
    <property type="entry name" value="T1R_D3-like"/>
    <property type="match status" value="1"/>
</dbReference>
<dbReference type="PANTHER" id="PTHR42927:SF1">
    <property type="entry name" value="HELICASE SUPERFAMILY 1 AND 2 DOMAIN-CONTAINING PROTEIN"/>
    <property type="match status" value="1"/>
</dbReference>
<dbReference type="SUPFAM" id="SSF52540">
    <property type="entry name" value="P-loop containing nucleoside triphosphate hydrolases"/>
    <property type="match status" value="1"/>
</dbReference>
<dbReference type="Proteomes" id="UP000434052">
    <property type="component" value="Unassembled WGS sequence"/>
</dbReference>
<dbReference type="GO" id="GO:0005524">
    <property type="term" value="F:ATP binding"/>
    <property type="evidence" value="ECO:0007669"/>
    <property type="project" value="UniProtKB-KW"/>
</dbReference>
<name>A0A6P1ZBI7_9BACT</name>
<dbReference type="RefSeq" id="WP_144307372.1">
    <property type="nucleotide sequence ID" value="NZ_QMIF01000023.1"/>
</dbReference>
<keyword evidence="3" id="KW-0255">Endonuclease</keyword>
<dbReference type="PANTHER" id="PTHR42927">
    <property type="entry name" value="HELICASE SUPERFAMILY 1 AND 2 DOMAIN-CONTAINING PROTEIN"/>
    <property type="match status" value="1"/>
</dbReference>
<dbReference type="Pfam" id="PF04313">
    <property type="entry name" value="HSDR_N"/>
    <property type="match status" value="1"/>
</dbReference>
<comment type="caution">
    <text evidence="3">The sequence shown here is derived from an EMBL/GenBank/DDBJ whole genome shotgun (WGS) entry which is preliminary data.</text>
</comment>
<evidence type="ECO:0000313" key="4">
    <source>
        <dbReference type="Proteomes" id="UP000434052"/>
    </source>
</evidence>
<dbReference type="GO" id="GO:0009035">
    <property type="term" value="F:type I site-specific deoxyribonuclease activity"/>
    <property type="evidence" value="ECO:0007669"/>
    <property type="project" value="UniProtKB-EC"/>
</dbReference>
<dbReference type="InterPro" id="IPR007409">
    <property type="entry name" value="Restrct_endonuc_type1_HsdR_N"/>
</dbReference>
<dbReference type="InterPro" id="IPR014001">
    <property type="entry name" value="Helicase_ATP-bd"/>
</dbReference>
<dbReference type="Gene3D" id="3.40.50.300">
    <property type="entry name" value="P-loop containing nucleotide triphosphate hydrolases"/>
    <property type="match status" value="2"/>
</dbReference>
<keyword evidence="3" id="KW-0378">Hydrolase</keyword>
<dbReference type="OrthoDB" id="9758243at2"/>
<reference evidence="3 4" key="1">
    <citation type="submission" date="2018-06" db="EMBL/GenBank/DDBJ databases">
        <title>Complete genome of Desulfovibrio marinus P48SEP.</title>
        <authorList>
            <person name="Crispim J.S."/>
            <person name="Vidigal P.M.P."/>
            <person name="Silva L.C.F."/>
            <person name="Araujo L.C."/>
            <person name="Laguardia C.N."/>
            <person name="Dias R.S."/>
            <person name="Sousa M.P."/>
            <person name="Paula S.O."/>
            <person name="Silva C."/>
        </authorList>
    </citation>
    <scope>NUCLEOTIDE SEQUENCE [LARGE SCALE GENOMIC DNA]</scope>
    <source>
        <strain evidence="3 4">P48SEP</strain>
    </source>
</reference>
<dbReference type="Gene3D" id="3.90.1570.50">
    <property type="match status" value="1"/>
</dbReference>
<dbReference type="SMART" id="SM00487">
    <property type="entry name" value="DEXDc"/>
    <property type="match status" value="1"/>
</dbReference>
<dbReference type="CDD" id="cd22332">
    <property type="entry name" value="HsdR_N"/>
    <property type="match status" value="1"/>
</dbReference>